<evidence type="ECO:0000313" key="1">
    <source>
        <dbReference type="EMBL" id="JAH52603.1"/>
    </source>
</evidence>
<accession>A0A0E9TIP5</accession>
<reference evidence="1" key="1">
    <citation type="submission" date="2014-11" db="EMBL/GenBank/DDBJ databases">
        <authorList>
            <person name="Amaro Gonzalez C."/>
        </authorList>
    </citation>
    <scope>NUCLEOTIDE SEQUENCE</scope>
</reference>
<proteinExistence type="predicted"/>
<organism evidence="1">
    <name type="scientific">Anguilla anguilla</name>
    <name type="common">European freshwater eel</name>
    <name type="synonym">Muraena anguilla</name>
    <dbReference type="NCBI Taxonomy" id="7936"/>
    <lineage>
        <taxon>Eukaryota</taxon>
        <taxon>Metazoa</taxon>
        <taxon>Chordata</taxon>
        <taxon>Craniata</taxon>
        <taxon>Vertebrata</taxon>
        <taxon>Euteleostomi</taxon>
        <taxon>Actinopterygii</taxon>
        <taxon>Neopterygii</taxon>
        <taxon>Teleostei</taxon>
        <taxon>Anguilliformes</taxon>
        <taxon>Anguillidae</taxon>
        <taxon>Anguilla</taxon>
    </lineage>
</organism>
<dbReference type="EMBL" id="GBXM01055974">
    <property type="protein sequence ID" value="JAH52603.1"/>
    <property type="molecule type" value="Transcribed_RNA"/>
</dbReference>
<dbReference type="AlphaFoldDB" id="A0A0E9TIP5"/>
<sequence length="28" mass="3203">MTYGLHMTCLTDMNVNESRIHSHPVLVC</sequence>
<protein>
    <submittedName>
        <fullName evidence="1">Uncharacterized protein</fullName>
    </submittedName>
</protein>
<name>A0A0E9TIP5_ANGAN</name>
<reference evidence="1" key="2">
    <citation type="journal article" date="2015" name="Fish Shellfish Immunol.">
        <title>Early steps in the European eel (Anguilla anguilla)-Vibrio vulnificus interaction in the gills: Role of the RtxA13 toxin.</title>
        <authorList>
            <person name="Callol A."/>
            <person name="Pajuelo D."/>
            <person name="Ebbesson L."/>
            <person name="Teles M."/>
            <person name="MacKenzie S."/>
            <person name="Amaro C."/>
        </authorList>
    </citation>
    <scope>NUCLEOTIDE SEQUENCE</scope>
</reference>